<dbReference type="AlphaFoldDB" id="A0A2T0N2C3"/>
<dbReference type="EMBL" id="PVNG01000006">
    <property type="protein sequence ID" value="PRX66097.1"/>
    <property type="molecule type" value="Genomic_DNA"/>
</dbReference>
<evidence type="ECO:0000313" key="1">
    <source>
        <dbReference type="EMBL" id="PRX66097.1"/>
    </source>
</evidence>
<gene>
    <name evidence="1" type="ORF">B0I32_106233</name>
</gene>
<organism evidence="1 2">
    <name type="scientific">Nonomuraea fuscirosea</name>
    <dbReference type="NCBI Taxonomy" id="1291556"/>
    <lineage>
        <taxon>Bacteria</taxon>
        <taxon>Bacillati</taxon>
        <taxon>Actinomycetota</taxon>
        <taxon>Actinomycetes</taxon>
        <taxon>Streptosporangiales</taxon>
        <taxon>Streptosporangiaceae</taxon>
        <taxon>Nonomuraea</taxon>
    </lineage>
</organism>
<evidence type="ECO:0000313" key="2">
    <source>
        <dbReference type="Proteomes" id="UP000238312"/>
    </source>
</evidence>
<accession>A0A2T0N2C3</accession>
<dbReference type="RefSeq" id="WP_146178176.1">
    <property type="nucleotide sequence ID" value="NZ_PVNG01000006.1"/>
</dbReference>
<reference evidence="1 2" key="1">
    <citation type="submission" date="2018-03" db="EMBL/GenBank/DDBJ databases">
        <title>Genomic Encyclopedia of Type Strains, Phase III (KMG-III): the genomes of soil and plant-associated and newly described type strains.</title>
        <authorList>
            <person name="Whitman W."/>
        </authorList>
    </citation>
    <scope>NUCLEOTIDE SEQUENCE [LARGE SCALE GENOMIC DNA]</scope>
    <source>
        <strain evidence="1 2">CGMCC 4.7104</strain>
    </source>
</reference>
<protein>
    <submittedName>
        <fullName evidence="1">Uncharacterized protein</fullName>
    </submittedName>
</protein>
<sequence>MAVAQWRITSVTEEPETWLIHYEPVGDGQPFAASWPKDAFEIRMAEHGLDSLDEAIEVLLYTPLLHLMRADGHDGVLPVLADDVATARARIRDQVEGCKKRYAEVVAAPANGLARAAADPLQVLRERVRVDPVRVATIRLQRDSLLAGGAGG</sequence>
<proteinExistence type="predicted"/>
<comment type="caution">
    <text evidence="1">The sequence shown here is derived from an EMBL/GenBank/DDBJ whole genome shotgun (WGS) entry which is preliminary data.</text>
</comment>
<dbReference type="Proteomes" id="UP000238312">
    <property type="component" value="Unassembled WGS sequence"/>
</dbReference>
<name>A0A2T0N2C3_9ACTN</name>
<keyword evidence="2" id="KW-1185">Reference proteome</keyword>
<dbReference type="OrthoDB" id="3629588at2"/>